<comment type="caution">
    <text evidence="1">The sequence shown here is derived from an EMBL/GenBank/DDBJ whole genome shotgun (WGS) entry which is preliminary data.</text>
</comment>
<organism evidence="1 2">
    <name type="scientific">Gigaspora rosea</name>
    <dbReference type="NCBI Taxonomy" id="44941"/>
    <lineage>
        <taxon>Eukaryota</taxon>
        <taxon>Fungi</taxon>
        <taxon>Fungi incertae sedis</taxon>
        <taxon>Mucoromycota</taxon>
        <taxon>Glomeromycotina</taxon>
        <taxon>Glomeromycetes</taxon>
        <taxon>Diversisporales</taxon>
        <taxon>Gigasporaceae</taxon>
        <taxon>Gigaspora</taxon>
    </lineage>
</organism>
<dbReference type="Proteomes" id="UP000266673">
    <property type="component" value="Unassembled WGS sequence"/>
</dbReference>
<proteinExistence type="predicted"/>
<accession>A0A397UB77</accession>
<evidence type="ECO:0000313" key="1">
    <source>
        <dbReference type="EMBL" id="RIB07512.1"/>
    </source>
</evidence>
<protein>
    <submittedName>
        <fullName evidence="1">Uncharacterized protein</fullName>
    </submittedName>
</protein>
<sequence length="51" mass="5824">MGFWIWDRIWDLELGIGIWDLEGICDLGFGQDLGFGKDLGFGCLEDIFIKV</sequence>
<gene>
    <name evidence="1" type="ORF">C2G38_2214223</name>
</gene>
<name>A0A397UB77_9GLOM</name>
<evidence type="ECO:0000313" key="2">
    <source>
        <dbReference type="Proteomes" id="UP000266673"/>
    </source>
</evidence>
<keyword evidence="2" id="KW-1185">Reference proteome</keyword>
<reference evidence="1 2" key="1">
    <citation type="submission" date="2018-06" db="EMBL/GenBank/DDBJ databases">
        <title>Comparative genomics reveals the genomic features of Rhizophagus irregularis, R. cerebriforme, R. diaphanum and Gigaspora rosea, and their symbiotic lifestyle signature.</title>
        <authorList>
            <person name="Morin E."/>
            <person name="San Clemente H."/>
            <person name="Chen E.C.H."/>
            <person name="De La Providencia I."/>
            <person name="Hainaut M."/>
            <person name="Kuo A."/>
            <person name="Kohler A."/>
            <person name="Murat C."/>
            <person name="Tang N."/>
            <person name="Roy S."/>
            <person name="Loubradou J."/>
            <person name="Henrissat B."/>
            <person name="Grigoriev I.V."/>
            <person name="Corradi N."/>
            <person name="Roux C."/>
            <person name="Martin F.M."/>
        </authorList>
    </citation>
    <scope>NUCLEOTIDE SEQUENCE [LARGE SCALE GENOMIC DNA]</scope>
    <source>
        <strain evidence="1 2">DAOM 194757</strain>
    </source>
</reference>
<dbReference type="AlphaFoldDB" id="A0A397UB77"/>
<dbReference type="EMBL" id="QKWP01001644">
    <property type="protein sequence ID" value="RIB07512.1"/>
    <property type="molecule type" value="Genomic_DNA"/>
</dbReference>